<feature type="transmembrane region" description="Helical" evidence="18">
    <location>
        <begin position="145"/>
        <end position="165"/>
    </location>
</feature>
<evidence type="ECO:0000256" key="12">
    <source>
        <dbReference type="ARBA" id="ARBA00022989"/>
    </source>
</evidence>
<feature type="transmembrane region" description="Helical" evidence="18">
    <location>
        <begin position="270"/>
        <end position="288"/>
    </location>
</feature>
<dbReference type="EC" id="7.1.1.2" evidence="4 18"/>
<dbReference type="AlphaFoldDB" id="A0A346RGM2"/>
<accession>A0A346RGM2</accession>
<keyword evidence="13 18" id="KW-0520">NAD</keyword>
<feature type="transmembrane region" description="Helical" evidence="18">
    <location>
        <begin position="308"/>
        <end position="330"/>
    </location>
</feature>
<dbReference type="InterPro" id="IPR001750">
    <property type="entry name" value="ND/Mrp_TM"/>
</dbReference>
<comment type="function">
    <text evidence="18">Core subunit of the mitochondrial membrane respiratory chain NADH dehydrogenase (Complex I) which catalyzes electron transfer from NADH through the respiratory chain, using ubiquinone as an electron acceptor. Essential for the catalytic activity and assembly of complex I.</text>
</comment>
<evidence type="ECO:0000256" key="16">
    <source>
        <dbReference type="ARBA" id="ARBA00023136"/>
    </source>
</evidence>
<evidence type="ECO:0000256" key="14">
    <source>
        <dbReference type="ARBA" id="ARBA00023075"/>
    </source>
</evidence>
<evidence type="ECO:0000256" key="17">
    <source>
        <dbReference type="ARBA" id="ARBA00049551"/>
    </source>
</evidence>
<feature type="transmembrane region" description="Helical" evidence="18">
    <location>
        <begin position="191"/>
        <end position="211"/>
    </location>
</feature>
<protein>
    <recommendedName>
        <fullName evidence="5 18">NADH-ubiquinone oxidoreductase chain 2</fullName>
        <ecNumber evidence="4 18">7.1.1.2</ecNumber>
    </recommendedName>
</protein>
<evidence type="ECO:0000256" key="8">
    <source>
        <dbReference type="ARBA" id="ARBA00022692"/>
    </source>
</evidence>
<dbReference type="GO" id="GO:0008137">
    <property type="term" value="F:NADH dehydrogenase (ubiquinone) activity"/>
    <property type="evidence" value="ECO:0007669"/>
    <property type="project" value="UniProtKB-EC"/>
</dbReference>
<feature type="transmembrane region" description="Helical" evidence="18">
    <location>
        <begin position="231"/>
        <end position="250"/>
    </location>
</feature>
<comment type="function">
    <text evidence="1">Core subunit of the mitochondrial membrane respiratory chain NADH dehydrogenase (Complex I) that is believed to belong to the minimal assembly required for catalysis. Complex I functions in the transfer of electrons from NADH to the respiratory chain. The immediate electron acceptor for the enzyme is believed to be ubiquinone.</text>
</comment>
<keyword evidence="15 18" id="KW-0496">Mitochondrion</keyword>
<keyword evidence="10 18" id="KW-1278">Translocase</keyword>
<proteinExistence type="inferred from homology"/>
<evidence type="ECO:0000256" key="18">
    <source>
        <dbReference type="RuleBase" id="RU003403"/>
    </source>
</evidence>
<evidence type="ECO:0000256" key="10">
    <source>
        <dbReference type="ARBA" id="ARBA00022967"/>
    </source>
</evidence>
<evidence type="ECO:0000256" key="5">
    <source>
        <dbReference type="ARBA" id="ARBA00021008"/>
    </source>
</evidence>
<dbReference type="EMBL" id="MG193376">
    <property type="protein sequence ID" value="AXS65219.1"/>
    <property type="molecule type" value="Genomic_DNA"/>
</dbReference>
<evidence type="ECO:0000313" key="20">
    <source>
        <dbReference type="EMBL" id="AXS65219.1"/>
    </source>
</evidence>
<comment type="similarity">
    <text evidence="3 18">Belongs to the complex I subunit 2 family.</text>
</comment>
<dbReference type="InterPro" id="IPR050175">
    <property type="entry name" value="Complex_I_Subunit_2"/>
</dbReference>
<reference evidence="20" key="1">
    <citation type="journal article" date="2018" name="J. ISSAAS">
        <title>The contribution of mitochondrial metagenomics to large-scale data mining and phylogenetic analysis of Coleoptera.</title>
        <authorList>
            <person name="Miller K."/>
            <person name="Linard B."/>
            <person name="Motyka M."/>
            <person name="Bocek M."/>
            <person name="Vogler A.P."/>
        </authorList>
    </citation>
    <scope>NUCLEOTIDE SEQUENCE</scope>
</reference>
<evidence type="ECO:0000256" key="1">
    <source>
        <dbReference type="ARBA" id="ARBA00003257"/>
    </source>
</evidence>
<dbReference type="InterPro" id="IPR003917">
    <property type="entry name" value="NADH_UbQ_OxRdtase_chain2"/>
</dbReference>
<evidence type="ECO:0000256" key="4">
    <source>
        <dbReference type="ARBA" id="ARBA00012944"/>
    </source>
</evidence>
<evidence type="ECO:0000256" key="7">
    <source>
        <dbReference type="ARBA" id="ARBA00022660"/>
    </source>
</evidence>
<keyword evidence="6" id="KW-0813">Transport</keyword>
<evidence type="ECO:0000259" key="19">
    <source>
        <dbReference type="Pfam" id="PF00361"/>
    </source>
</evidence>
<dbReference type="GO" id="GO:0006120">
    <property type="term" value="P:mitochondrial electron transport, NADH to ubiquinone"/>
    <property type="evidence" value="ECO:0007669"/>
    <property type="project" value="InterPro"/>
</dbReference>
<evidence type="ECO:0000256" key="6">
    <source>
        <dbReference type="ARBA" id="ARBA00022448"/>
    </source>
</evidence>
<sequence>MKSFKIMFFLTTILGTLITISSNSWMSMWMGLEINLLSIIPLLSSNNQTNSAEASIKYFITQVLASNIILMSILCMFNMNSQINQDFPYNKMIQSALFLKMGAAPFHVWFPEVLEGLSWINCMMILTWQKIAPMIILMNWSQEKFINLITIVSITVGSIIGFNQISIRKIMAYSSISHTGWMLAAMTSTKSLWLIYFLIYSFISINILMIFNKMNIKNISQIAMIYKNMKLFGLIFSMNFLSLGGLPPFLGFFPKWLTIQQMMLMNNTTLALIMILLTLIATFFYLRLGMTPMMMANKVNLAKNSMKINFYITMSNIVSITSLLGCTFMLNPM</sequence>
<organism evidence="20">
    <name type="scientific">Chrysomeloidea sp. 4 KM-2017</name>
    <dbReference type="NCBI Taxonomy" id="2219298"/>
    <lineage>
        <taxon>Eukaryota</taxon>
        <taxon>Metazoa</taxon>
        <taxon>Ecdysozoa</taxon>
        <taxon>Arthropoda</taxon>
        <taxon>Hexapoda</taxon>
        <taxon>Insecta</taxon>
        <taxon>Pterygota</taxon>
        <taxon>Neoptera</taxon>
        <taxon>Endopterygota</taxon>
        <taxon>Coleoptera</taxon>
        <taxon>Polyphaga</taxon>
        <taxon>Cucujiformia</taxon>
        <taxon>Chrysomeloidea</taxon>
    </lineage>
</organism>
<keyword evidence="9 18" id="KW-0999">Mitochondrion inner membrane</keyword>
<feature type="domain" description="NADH:quinone oxidoreductase/Mrp antiporter transmembrane" evidence="19">
    <location>
        <begin position="22"/>
        <end position="280"/>
    </location>
</feature>
<dbReference type="GO" id="GO:0005743">
    <property type="term" value="C:mitochondrial inner membrane"/>
    <property type="evidence" value="ECO:0007669"/>
    <property type="project" value="UniProtKB-SubCell"/>
</dbReference>
<evidence type="ECO:0000256" key="3">
    <source>
        <dbReference type="ARBA" id="ARBA00007012"/>
    </source>
</evidence>
<keyword evidence="12 18" id="KW-1133">Transmembrane helix</keyword>
<name>A0A346RGM2_9CUCU</name>
<keyword evidence="7 18" id="KW-0679">Respiratory chain</keyword>
<comment type="subcellular location">
    <subcellularLocation>
        <location evidence="2 18">Mitochondrion inner membrane</location>
        <topology evidence="2 18">Multi-pass membrane protein</topology>
    </subcellularLocation>
</comment>
<keyword evidence="11 18" id="KW-0249">Electron transport</keyword>
<keyword evidence="16 18" id="KW-0472">Membrane</keyword>
<gene>
    <name evidence="20" type="primary">nad2</name>
</gene>
<evidence type="ECO:0000256" key="11">
    <source>
        <dbReference type="ARBA" id="ARBA00022982"/>
    </source>
</evidence>
<feature type="transmembrane region" description="Helical" evidence="18">
    <location>
        <begin position="59"/>
        <end position="80"/>
    </location>
</feature>
<keyword evidence="14 18" id="KW-0830">Ubiquinone</keyword>
<comment type="catalytic activity">
    <reaction evidence="17 18">
        <text>a ubiquinone + NADH + 5 H(+)(in) = a ubiquinol + NAD(+) + 4 H(+)(out)</text>
        <dbReference type="Rhea" id="RHEA:29091"/>
        <dbReference type="Rhea" id="RHEA-COMP:9565"/>
        <dbReference type="Rhea" id="RHEA-COMP:9566"/>
        <dbReference type="ChEBI" id="CHEBI:15378"/>
        <dbReference type="ChEBI" id="CHEBI:16389"/>
        <dbReference type="ChEBI" id="CHEBI:17976"/>
        <dbReference type="ChEBI" id="CHEBI:57540"/>
        <dbReference type="ChEBI" id="CHEBI:57945"/>
        <dbReference type="EC" id="7.1.1.2"/>
    </reaction>
</comment>
<dbReference type="PRINTS" id="PR01436">
    <property type="entry name" value="NADHDHGNASE2"/>
</dbReference>
<evidence type="ECO:0000256" key="9">
    <source>
        <dbReference type="ARBA" id="ARBA00022792"/>
    </source>
</evidence>
<geneLocation type="mitochondrion" evidence="20"/>
<evidence type="ECO:0000256" key="13">
    <source>
        <dbReference type="ARBA" id="ARBA00023027"/>
    </source>
</evidence>
<evidence type="ECO:0000256" key="2">
    <source>
        <dbReference type="ARBA" id="ARBA00004448"/>
    </source>
</evidence>
<keyword evidence="8 18" id="KW-0812">Transmembrane</keyword>
<evidence type="ECO:0000256" key="15">
    <source>
        <dbReference type="ARBA" id="ARBA00023128"/>
    </source>
</evidence>
<dbReference type="PANTHER" id="PTHR46552:SF1">
    <property type="entry name" value="NADH-UBIQUINONE OXIDOREDUCTASE CHAIN 2"/>
    <property type="match status" value="1"/>
</dbReference>
<dbReference type="PANTHER" id="PTHR46552">
    <property type="entry name" value="NADH-UBIQUINONE OXIDOREDUCTASE CHAIN 2"/>
    <property type="match status" value="1"/>
</dbReference>
<dbReference type="Pfam" id="PF00361">
    <property type="entry name" value="Proton_antipo_M"/>
    <property type="match status" value="1"/>
</dbReference>